<dbReference type="GO" id="GO:0005549">
    <property type="term" value="F:odorant binding"/>
    <property type="evidence" value="ECO:0007669"/>
    <property type="project" value="InterPro"/>
</dbReference>
<feature type="transmembrane region" description="Helical" evidence="10">
    <location>
        <begin position="67"/>
        <end position="87"/>
    </location>
</feature>
<keyword evidence="8 10" id="KW-0675">Receptor</keyword>
<feature type="transmembrane region" description="Helical" evidence="10">
    <location>
        <begin position="176"/>
        <end position="195"/>
    </location>
</feature>
<organism evidence="11 12">
    <name type="scientific">Phyllotreta striolata</name>
    <name type="common">Striped flea beetle</name>
    <name type="synonym">Crioceris striolata</name>
    <dbReference type="NCBI Taxonomy" id="444603"/>
    <lineage>
        <taxon>Eukaryota</taxon>
        <taxon>Metazoa</taxon>
        <taxon>Ecdysozoa</taxon>
        <taxon>Arthropoda</taxon>
        <taxon>Hexapoda</taxon>
        <taxon>Insecta</taxon>
        <taxon>Pterygota</taxon>
        <taxon>Neoptera</taxon>
        <taxon>Endopterygota</taxon>
        <taxon>Coleoptera</taxon>
        <taxon>Polyphaga</taxon>
        <taxon>Cucujiformia</taxon>
        <taxon>Chrysomeloidea</taxon>
        <taxon>Chrysomelidae</taxon>
        <taxon>Galerucinae</taxon>
        <taxon>Alticini</taxon>
        <taxon>Phyllotreta</taxon>
    </lineage>
</organism>
<proteinExistence type="inferred from homology"/>
<dbReference type="PANTHER" id="PTHR21137:SF35">
    <property type="entry name" value="ODORANT RECEPTOR 19A-RELATED"/>
    <property type="match status" value="1"/>
</dbReference>
<sequence>MDLVYPKPGQQQITNDPLSRMKSFLVLHGFDGRKKYFWHMAGLLKALILLCRTTYACQTLDQPRKLAELVATYPIRFLAVVKIIVLFTDRKRVRYFYETISKEFWNSGIAGEKIQNQIQRRFNFISWAVLSHFSTANFVLIIFVAFPLVEMPEGKRTLPNIIWTPFDTNPSPVYEIMYVVLLWNLFMSVLGNGFYDATFIYSTQHLFVQFTLLKELIRNISSGIMSESSDLERFDSQHFQKAVNERLKICIEHHVKLLKYGKNIEEFSTTVMVPQLIMSYAALVINGYIISVDHADVAKTMGLINLTCGSVVQLVLYSLLASDIKAQSISVIDEIIKTDWYLFKAPIKRALIFMMMNVKDGIVITAGGMANVDNEVFVAVVSKAVSAITLLRALIAEEEDKMN</sequence>
<evidence type="ECO:0000256" key="4">
    <source>
        <dbReference type="ARBA" id="ARBA00022692"/>
    </source>
</evidence>
<evidence type="ECO:0000256" key="6">
    <source>
        <dbReference type="ARBA" id="ARBA00022989"/>
    </source>
</evidence>
<dbReference type="PANTHER" id="PTHR21137">
    <property type="entry name" value="ODORANT RECEPTOR"/>
    <property type="match status" value="1"/>
</dbReference>
<keyword evidence="2" id="KW-1003">Cell membrane</keyword>
<gene>
    <name evidence="11" type="ORF">PHYEVI_LOCUS2659</name>
</gene>
<evidence type="ECO:0000256" key="1">
    <source>
        <dbReference type="ARBA" id="ARBA00004651"/>
    </source>
</evidence>
<dbReference type="OrthoDB" id="6617147at2759"/>
<protein>
    <recommendedName>
        <fullName evidence="10">Odorant receptor</fullName>
    </recommendedName>
</protein>
<dbReference type="Pfam" id="PF02949">
    <property type="entry name" value="7tm_6"/>
    <property type="match status" value="1"/>
</dbReference>
<keyword evidence="7 10" id="KW-0472">Membrane</keyword>
<feature type="transmembrane region" description="Helical" evidence="10">
    <location>
        <begin position="36"/>
        <end position="55"/>
    </location>
</feature>
<evidence type="ECO:0000256" key="9">
    <source>
        <dbReference type="ARBA" id="ARBA00023224"/>
    </source>
</evidence>
<keyword evidence="9 10" id="KW-0807">Transducer</keyword>
<dbReference type="GO" id="GO:0007165">
    <property type="term" value="P:signal transduction"/>
    <property type="evidence" value="ECO:0007669"/>
    <property type="project" value="UniProtKB-KW"/>
</dbReference>
<keyword evidence="12" id="KW-1185">Reference proteome</keyword>
<evidence type="ECO:0000313" key="12">
    <source>
        <dbReference type="Proteomes" id="UP001153712"/>
    </source>
</evidence>
<feature type="transmembrane region" description="Helical" evidence="10">
    <location>
        <begin position="267"/>
        <end position="290"/>
    </location>
</feature>
<keyword evidence="4 10" id="KW-0812">Transmembrane</keyword>
<dbReference type="EMBL" id="OU900105">
    <property type="protein sequence ID" value="CAG9856233.1"/>
    <property type="molecule type" value="Genomic_DNA"/>
</dbReference>
<keyword evidence="3 10" id="KW-0716">Sensory transduction</keyword>
<comment type="subcellular location">
    <subcellularLocation>
        <location evidence="1 10">Cell membrane</location>
        <topology evidence="1 10">Multi-pass membrane protein</topology>
    </subcellularLocation>
</comment>
<dbReference type="Proteomes" id="UP001153712">
    <property type="component" value="Chromosome 12"/>
</dbReference>
<evidence type="ECO:0000256" key="2">
    <source>
        <dbReference type="ARBA" id="ARBA00022475"/>
    </source>
</evidence>
<evidence type="ECO:0000256" key="10">
    <source>
        <dbReference type="RuleBase" id="RU351113"/>
    </source>
</evidence>
<accession>A0A9N9TJZ9</accession>
<evidence type="ECO:0000313" key="11">
    <source>
        <dbReference type="EMBL" id="CAG9856233.1"/>
    </source>
</evidence>
<dbReference type="AlphaFoldDB" id="A0A9N9TJZ9"/>
<comment type="similarity">
    <text evidence="10">Belongs to the insect chemoreceptor superfamily. Heteromeric odorant receptor channel (TC 1.A.69) family.</text>
</comment>
<feature type="transmembrane region" description="Helical" evidence="10">
    <location>
        <begin position="302"/>
        <end position="320"/>
    </location>
</feature>
<evidence type="ECO:0000256" key="5">
    <source>
        <dbReference type="ARBA" id="ARBA00022725"/>
    </source>
</evidence>
<dbReference type="GO" id="GO:0005886">
    <property type="term" value="C:plasma membrane"/>
    <property type="evidence" value="ECO:0007669"/>
    <property type="project" value="UniProtKB-SubCell"/>
</dbReference>
<feature type="transmembrane region" description="Helical" evidence="10">
    <location>
        <begin position="124"/>
        <end position="149"/>
    </location>
</feature>
<name>A0A9N9TJZ9_PHYSR</name>
<keyword evidence="5 10" id="KW-0552">Olfaction</keyword>
<evidence type="ECO:0000256" key="7">
    <source>
        <dbReference type="ARBA" id="ARBA00023136"/>
    </source>
</evidence>
<reference evidence="11" key="1">
    <citation type="submission" date="2022-01" db="EMBL/GenBank/DDBJ databases">
        <authorList>
            <person name="King R."/>
        </authorList>
    </citation>
    <scope>NUCLEOTIDE SEQUENCE</scope>
</reference>
<dbReference type="GO" id="GO:0004984">
    <property type="term" value="F:olfactory receptor activity"/>
    <property type="evidence" value="ECO:0007669"/>
    <property type="project" value="InterPro"/>
</dbReference>
<dbReference type="InterPro" id="IPR004117">
    <property type="entry name" value="7tm6_olfct_rcpt"/>
</dbReference>
<evidence type="ECO:0000256" key="8">
    <source>
        <dbReference type="ARBA" id="ARBA00023170"/>
    </source>
</evidence>
<keyword evidence="6 10" id="KW-1133">Transmembrane helix</keyword>
<comment type="caution">
    <text evidence="10">Lacks conserved residue(s) required for the propagation of feature annotation.</text>
</comment>
<evidence type="ECO:0000256" key="3">
    <source>
        <dbReference type="ARBA" id="ARBA00022606"/>
    </source>
</evidence>